<dbReference type="OrthoDB" id="10628954at2759"/>
<accession>A0A371CNY2</accession>
<feature type="compositionally biased region" description="Polar residues" evidence="1">
    <location>
        <begin position="1"/>
        <end position="10"/>
    </location>
</feature>
<proteinExistence type="predicted"/>
<feature type="compositionally biased region" description="Polar residues" evidence="1">
    <location>
        <begin position="184"/>
        <end position="198"/>
    </location>
</feature>
<keyword evidence="3" id="KW-1185">Reference proteome</keyword>
<reference evidence="2 3" key="1">
    <citation type="journal article" date="2018" name="Biotechnol. Biofuels">
        <title>Integrative visual omics of the white-rot fungus Polyporus brumalis exposes the biotechnological potential of its oxidative enzymes for delignifying raw plant biomass.</title>
        <authorList>
            <person name="Miyauchi S."/>
            <person name="Rancon A."/>
            <person name="Drula E."/>
            <person name="Hage H."/>
            <person name="Chaduli D."/>
            <person name="Favel A."/>
            <person name="Grisel S."/>
            <person name="Henrissat B."/>
            <person name="Herpoel-Gimbert I."/>
            <person name="Ruiz-Duenas F.J."/>
            <person name="Chevret D."/>
            <person name="Hainaut M."/>
            <person name="Lin J."/>
            <person name="Wang M."/>
            <person name="Pangilinan J."/>
            <person name="Lipzen A."/>
            <person name="Lesage-Meessen L."/>
            <person name="Navarro D."/>
            <person name="Riley R."/>
            <person name="Grigoriev I.V."/>
            <person name="Zhou S."/>
            <person name="Raouche S."/>
            <person name="Rosso M.N."/>
        </authorList>
    </citation>
    <scope>NUCLEOTIDE SEQUENCE [LARGE SCALE GENOMIC DNA]</scope>
    <source>
        <strain evidence="2 3">BRFM 1820</strain>
    </source>
</reference>
<evidence type="ECO:0000313" key="2">
    <source>
        <dbReference type="EMBL" id="RDX41952.1"/>
    </source>
</evidence>
<evidence type="ECO:0000313" key="3">
    <source>
        <dbReference type="Proteomes" id="UP000256964"/>
    </source>
</evidence>
<feature type="compositionally biased region" description="Basic and acidic residues" evidence="1">
    <location>
        <begin position="241"/>
        <end position="252"/>
    </location>
</feature>
<name>A0A371CNY2_9APHY</name>
<gene>
    <name evidence="2" type="ORF">OH76DRAFT_153088</name>
</gene>
<feature type="compositionally biased region" description="Pro residues" evidence="1">
    <location>
        <begin position="275"/>
        <end position="292"/>
    </location>
</feature>
<feature type="region of interest" description="Disordered" evidence="1">
    <location>
        <begin position="135"/>
        <end position="165"/>
    </location>
</feature>
<dbReference type="Proteomes" id="UP000256964">
    <property type="component" value="Unassembled WGS sequence"/>
</dbReference>
<feature type="region of interest" description="Disordered" evidence="1">
    <location>
        <begin position="183"/>
        <end position="309"/>
    </location>
</feature>
<protein>
    <submittedName>
        <fullName evidence="2">Uncharacterized protein</fullName>
    </submittedName>
</protein>
<sequence>MPAQTSTTQPPQEPDTPSRGTKRAAEDAGDAAPEVKRSCISRLPSVYVTRDYEDPEERYAPTVRLVGPEAEALEKLHKAFNYKPPRPMYLISRGNPPRRINSGSTIAELSEEYERIIPEVRRGAVVTTDLFRAAREHGSGVSTSETKPPVEPVSCETSAEGRDTHDAVLNLDLDVTMTDAEGCSSPSVIDASSSQLGANSAAGPAVAECTSPSNEPAKPEPIKATPPSPIVALDETSPQPRLEKGTPDDRPRIPSVRTWRRPGPSPLRQTTTPAVPIPVRPVDLPPLHPRPTPSSRGYQPETPRPPVRDRVKKIARDLRVAPALRPQLLKRRAFAWSSRLRNISRYRWPGGVHEFKIVLLLQLAEYVRGRDMRMGKPVPVRRYDCDNPRPVSCKGTPSGKEVPLSARPRLVRPARRYKFKPKRYRK</sequence>
<dbReference type="AlphaFoldDB" id="A0A371CNY2"/>
<dbReference type="EMBL" id="KZ857497">
    <property type="protein sequence ID" value="RDX41952.1"/>
    <property type="molecule type" value="Genomic_DNA"/>
</dbReference>
<feature type="region of interest" description="Disordered" evidence="1">
    <location>
        <begin position="1"/>
        <end position="36"/>
    </location>
</feature>
<evidence type="ECO:0000256" key="1">
    <source>
        <dbReference type="SAM" id="MobiDB-lite"/>
    </source>
</evidence>
<organism evidence="2 3">
    <name type="scientific">Lentinus brumalis</name>
    <dbReference type="NCBI Taxonomy" id="2498619"/>
    <lineage>
        <taxon>Eukaryota</taxon>
        <taxon>Fungi</taxon>
        <taxon>Dikarya</taxon>
        <taxon>Basidiomycota</taxon>
        <taxon>Agaricomycotina</taxon>
        <taxon>Agaricomycetes</taxon>
        <taxon>Polyporales</taxon>
        <taxon>Polyporaceae</taxon>
        <taxon>Lentinus</taxon>
    </lineage>
</organism>